<comment type="caution">
    <text evidence="9">The sequence shown here is derived from an EMBL/GenBank/DDBJ whole genome shotgun (WGS) entry which is preliminary data.</text>
</comment>
<dbReference type="EMBL" id="VTPS01000008">
    <property type="protein sequence ID" value="TZE82120.1"/>
    <property type="molecule type" value="Genomic_DNA"/>
</dbReference>
<dbReference type="Gene3D" id="1.10.275.10">
    <property type="entry name" value="Fumarase/aspartase (N-terminal domain)"/>
    <property type="match status" value="1"/>
</dbReference>
<dbReference type="InterPro" id="IPR029419">
    <property type="entry name" value="Arg_succ_lyase_C"/>
</dbReference>
<evidence type="ECO:0000256" key="3">
    <source>
        <dbReference type="ARBA" id="ARBA00022571"/>
    </source>
</evidence>
<comment type="subcellular location">
    <subcellularLocation>
        <location evidence="6">Cytoplasm</location>
    </subcellularLocation>
</comment>
<dbReference type="RefSeq" id="WP_149545137.1">
    <property type="nucleotide sequence ID" value="NZ_VTPS01000008.1"/>
</dbReference>
<dbReference type="PROSITE" id="PS00163">
    <property type="entry name" value="FUMARATE_LYASES"/>
    <property type="match status" value="1"/>
</dbReference>
<feature type="domain" description="Fumarate lyase N-terminal" evidence="7">
    <location>
        <begin position="6"/>
        <end position="300"/>
    </location>
</feature>
<dbReference type="FunFam" id="1.10.40.30:FF:000001">
    <property type="entry name" value="Argininosuccinate lyase"/>
    <property type="match status" value="1"/>
</dbReference>
<dbReference type="SUPFAM" id="SSF48557">
    <property type="entry name" value="L-aspartase-like"/>
    <property type="match status" value="1"/>
</dbReference>
<dbReference type="InterPro" id="IPR020557">
    <property type="entry name" value="Fumarate_lyase_CS"/>
</dbReference>
<keyword evidence="5 6" id="KW-0456">Lyase</keyword>
<dbReference type="Gene3D" id="1.20.200.10">
    <property type="entry name" value="Fumarase/aspartase (Central domain)"/>
    <property type="match status" value="1"/>
</dbReference>
<dbReference type="InterPro" id="IPR009049">
    <property type="entry name" value="Argininosuccinate_lyase"/>
</dbReference>
<dbReference type="InterPro" id="IPR008948">
    <property type="entry name" value="L-Aspartase-like"/>
</dbReference>
<dbReference type="InterPro" id="IPR024083">
    <property type="entry name" value="Fumarase/histidase_N"/>
</dbReference>
<dbReference type="PANTHER" id="PTHR43814:SF1">
    <property type="entry name" value="ARGININOSUCCINATE LYASE"/>
    <property type="match status" value="1"/>
</dbReference>
<gene>
    <name evidence="6 9" type="primary">argH</name>
    <name evidence="9" type="ORF">FWJ32_06410</name>
</gene>
<evidence type="ECO:0000256" key="4">
    <source>
        <dbReference type="ARBA" id="ARBA00022605"/>
    </source>
</evidence>
<dbReference type="InterPro" id="IPR000362">
    <property type="entry name" value="Fumarate_lyase_fam"/>
</dbReference>
<protein>
    <recommendedName>
        <fullName evidence="2 6">Argininosuccinate lyase</fullName>
        <shortName evidence="6">ASAL</shortName>
        <ecNumber evidence="2 6">4.3.2.1</ecNumber>
    </recommendedName>
    <alternativeName>
        <fullName evidence="6">Arginosuccinase</fullName>
    </alternativeName>
</protein>
<dbReference type="NCBIfam" id="TIGR00838">
    <property type="entry name" value="argH"/>
    <property type="match status" value="1"/>
</dbReference>
<dbReference type="Gene3D" id="1.10.40.30">
    <property type="entry name" value="Fumarase/aspartase (C-terminal domain)"/>
    <property type="match status" value="1"/>
</dbReference>
<name>A0A5D8QBX8_9THEO</name>
<dbReference type="GO" id="GO:0005829">
    <property type="term" value="C:cytosol"/>
    <property type="evidence" value="ECO:0007669"/>
    <property type="project" value="TreeGrafter"/>
</dbReference>
<keyword evidence="4 6" id="KW-0028">Amino-acid biosynthesis</keyword>
<dbReference type="Pfam" id="PF14698">
    <property type="entry name" value="ASL_C2"/>
    <property type="match status" value="1"/>
</dbReference>
<comment type="catalytic activity">
    <reaction evidence="6">
        <text>2-(N(omega)-L-arginino)succinate = fumarate + L-arginine</text>
        <dbReference type="Rhea" id="RHEA:24020"/>
        <dbReference type="ChEBI" id="CHEBI:29806"/>
        <dbReference type="ChEBI" id="CHEBI:32682"/>
        <dbReference type="ChEBI" id="CHEBI:57472"/>
        <dbReference type="EC" id="4.3.2.1"/>
    </reaction>
</comment>
<dbReference type="InterPro" id="IPR022761">
    <property type="entry name" value="Fumarate_lyase_N"/>
</dbReference>
<dbReference type="UniPathway" id="UPA00068">
    <property type="reaction ID" value="UER00114"/>
</dbReference>
<accession>A0A5D8QBX8</accession>
<comment type="similarity">
    <text evidence="6">Belongs to the lyase 1 family. Argininosuccinate lyase subfamily.</text>
</comment>
<reference evidence="9 10" key="1">
    <citation type="submission" date="2019-08" db="EMBL/GenBank/DDBJ databases">
        <title>Calorimonas adulescens gen. nov., sp. nov., an anaerobic thermophilic bacterium from Sakhalin hot spring.</title>
        <authorList>
            <person name="Khomyakova M.A."/>
            <person name="Merkel A.Y."/>
            <person name="Novikov A."/>
            <person name="Bonch-Osmolovskaya E.A."/>
            <person name="Slobodkin A.I."/>
        </authorList>
    </citation>
    <scope>NUCLEOTIDE SEQUENCE [LARGE SCALE GENOMIC DNA]</scope>
    <source>
        <strain evidence="9 10">A05MB</strain>
    </source>
</reference>
<organism evidence="9 10">
    <name type="scientific">Calorimonas adulescens</name>
    <dbReference type="NCBI Taxonomy" id="2606906"/>
    <lineage>
        <taxon>Bacteria</taxon>
        <taxon>Bacillati</taxon>
        <taxon>Bacillota</taxon>
        <taxon>Clostridia</taxon>
        <taxon>Thermoanaerobacterales</taxon>
        <taxon>Thermoanaerobacteraceae</taxon>
        <taxon>Calorimonas</taxon>
    </lineage>
</organism>
<evidence type="ECO:0000259" key="8">
    <source>
        <dbReference type="Pfam" id="PF14698"/>
    </source>
</evidence>
<evidence type="ECO:0000313" key="10">
    <source>
        <dbReference type="Proteomes" id="UP000322976"/>
    </source>
</evidence>
<dbReference type="PRINTS" id="PR00149">
    <property type="entry name" value="FUMRATELYASE"/>
</dbReference>
<dbReference type="PRINTS" id="PR00145">
    <property type="entry name" value="ARGSUCLYASE"/>
</dbReference>
<evidence type="ECO:0000256" key="2">
    <source>
        <dbReference type="ARBA" id="ARBA00012338"/>
    </source>
</evidence>
<proteinExistence type="inferred from homology"/>
<evidence type="ECO:0000256" key="1">
    <source>
        <dbReference type="ARBA" id="ARBA00004941"/>
    </source>
</evidence>
<keyword evidence="6" id="KW-0963">Cytoplasm</keyword>
<keyword evidence="10" id="KW-1185">Reference proteome</keyword>
<dbReference type="EC" id="4.3.2.1" evidence="2 6"/>
<dbReference type="FunFam" id="1.20.200.10:FF:000002">
    <property type="entry name" value="Argininosuccinate lyase"/>
    <property type="match status" value="1"/>
</dbReference>
<sequence length="464" mass="53277">MKLWGGRFIKEEDRLMEEFNSSINFDIRLFKEDIEGSIGQAYALKKAGILGEDELNKVICSLNEIYKEFEFGKIKVDNSYEDVHSLVESLLYERIGDTAYKLHTGRSRNDQVATDMVMYVKKEIRVISAQLISLLEAIMDNARKYEDIILPGYTHLQRAQPILLAHYFMAYFEMFKRDYMRFKDTLERIDIMPLGSGALAGSTFPLDREYEAEVLGFKDISLNSMDAVSNRDFCLETIFNCALTMMHMSRISEELVLWCTKEFNFIEIDEAYSTGSSMMPQKKNPDSLELVRGKTGRVYGDLMSLLTTMKGLPLAYNKDMQEDKEPTFDAVDTVKMCISILERVISTIKVNGENMFMACKEGYLNATDMADYLAEKGIPFRMAHGIVGNVIRYCEEKGKALDELSLEELKEFSDVFSDDVYIAIDIGNSINRKLTIGSTSREMVEEAMKIEEEWLKVERNMFIV</sequence>
<dbReference type="Proteomes" id="UP000322976">
    <property type="component" value="Unassembled WGS sequence"/>
</dbReference>
<dbReference type="GO" id="GO:0004056">
    <property type="term" value="F:argininosuccinate lyase activity"/>
    <property type="evidence" value="ECO:0007669"/>
    <property type="project" value="UniProtKB-UniRule"/>
</dbReference>
<comment type="pathway">
    <text evidence="1 6">Amino-acid biosynthesis; L-arginine biosynthesis; L-arginine from L-ornithine and carbamoyl phosphate: step 3/3.</text>
</comment>
<evidence type="ECO:0000259" key="7">
    <source>
        <dbReference type="Pfam" id="PF00206"/>
    </source>
</evidence>
<feature type="domain" description="Argininosuccinate lyase C-terminal" evidence="8">
    <location>
        <begin position="363"/>
        <end position="431"/>
    </location>
</feature>
<evidence type="ECO:0000256" key="6">
    <source>
        <dbReference type="HAMAP-Rule" id="MF_00006"/>
    </source>
</evidence>
<evidence type="ECO:0000256" key="5">
    <source>
        <dbReference type="ARBA" id="ARBA00023239"/>
    </source>
</evidence>
<evidence type="ECO:0000313" key="9">
    <source>
        <dbReference type="EMBL" id="TZE82120.1"/>
    </source>
</evidence>
<dbReference type="Pfam" id="PF00206">
    <property type="entry name" value="Lyase_1"/>
    <property type="match status" value="1"/>
</dbReference>
<keyword evidence="3 6" id="KW-0055">Arginine biosynthesis</keyword>
<dbReference type="PANTHER" id="PTHR43814">
    <property type="entry name" value="ARGININOSUCCINATE LYASE"/>
    <property type="match status" value="1"/>
</dbReference>
<dbReference type="AlphaFoldDB" id="A0A5D8QBX8"/>
<dbReference type="CDD" id="cd01359">
    <property type="entry name" value="Argininosuccinate_lyase"/>
    <property type="match status" value="1"/>
</dbReference>
<dbReference type="GO" id="GO:0042450">
    <property type="term" value="P:L-arginine biosynthetic process via ornithine"/>
    <property type="evidence" value="ECO:0007669"/>
    <property type="project" value="UniProtKB-UniRule"/>
</dbReference>
<dbReference type="HAMAP" id="MF_00006">
    <property type="entry name" value="Arg_succ_lyase"/>
    <property type="match status" value="1"/>
</dbReference>